<proteinExistence type="predicted"/>
<feature type="region of interest" description="Disordered" evidence="1">
    <location>
        <begin position="1"/>
        <end position="42"/>
    </location>
</feature>
<accession>A0ABQ3RCF3</accession>
<sequence>MQQDAVDESAEPHAQQDAGQAQTGGRGVAPGVAYGRCHRSSSRSIRVDRFRLRCPHDSYQFPDATAAAGSAICAALRDGRLPTARGRPRGARVRIRYPAKD</sequence>
<reference evidence="3" key="1">
    <citation type="submission" date="2023-07" db="EMBL/GenBank/DDBJ databases">
        <title>Whole genome shotgun sequence of Streptomyces achromogenes subsp. rubradiris NBRC 14000.</title>
        <authorList>
            <person name="Komaki H."/>
            <person name="Tamura T."/>
        </authorList>
    </citation>
    <scope>NUCLEOTIDE SEQUENCE [LARGE SCALE GENOMIC DNA]</scope>
    <source>
        <strain evidence="3">NBRC 14000</strain>
    </source>
</reference>
<evidence type="ECO:0000256" key="1">
    <source>
        <dbReference type="SAM" id="MobiDB-lite"/>
    </source>
</evidence>
<keyword evidence="3" id="KW-1185">Reference proteome</keyword>
<name>A0ABQ3RCF3_STRRR</name>
<protein>
    <submittedName>
        <fullName evidence="2">Uncharacterized protein</fullName>
    </submittedName>
</protein>
<gene>
    <name evidence="2" type="ORF">Srubr_33540</name>
</gene>
<evidence type="ECO:0000313" key="3">
    <source>
        <dbReference type="Proteomes" id="UP000646738"/>
    </source>
</evidence>
<organism evidence="2 3">
    <name type="scientific">Streptomyces rubradiris</name>
    <name type="common">Streptomyces achromogenes subsp. rubradiris</name>
    <dbReference type="NCBI Taxonomy" id="285531"/>
    <lineage>
        <taxon>Bacteria</taxon>
        <taxon>Bacillati</taxon>
        <taxon>Actinomycetota</taxon>
        <taxon>Actinomycetes</taxon>
        <taxon>Kitasatosporales</taxon>
        <taxon>Streptomycetaceae</taxon>
        <taxon>Streptomyces</taxon>
    </lineage>
</organism>
<dbReference type="EMBL" id="BNEA01000015">
    <property type="protein sequence ID" value="GHI53508.1"/>
    <property type="molecule type" value="Genomic_DNA"/>
</dbReference>
<evidence type="ECO:0000313" key="2">
    <source>
        <dbReference type="EMBL" id="GHI53508.1"/>
    </source>
</evidence>
<comment type="caution">
    <text evidence="2">The sequence shown here is derived from an EMBL/GenBank/DDBJ whole genome shotgun (WGS) entry which is preliminary data.</text>
</comment>
<dbReference type="Proteomes" id="UP000646738">
    <property type="component" value="Unassembled WGS sequence"/>
</dbReference>